<dbReference type="PROSITE" id="PS51746">
    <property type="entry name" value="PPM_2"/>
    <property type="match status" value="1"/>
</dbReference>
<evidence type="ECO:0000259" key="2">
    <source>
        <dbReference type="PROSITE" id="PS51746"/>
    </source>
</evidence>
<evidence type="ECO:0000313" key="3">
    <source>
        <dbReference type="EMBL" id="CAI9097212.1"/>
    </source>
</evidence>
<sequence>MGACCSCQRVERFDGFYADNDHQVVPHKDNYAQHQANDDDDLMVRRGENGARVRLQGSSRFVSTYIQQGKKGTNQDALTVWENFLGEKDSFFCGVFDGHGPSGHNVARYVRDLLPSKLSSSGKVVVPNSTSTTRVVDAGDDNDDNHDNGTEAKLSQNPFESSWKPRILKSFLEMDEELEGETTVESYCSGTTAVTVLKQKEHLMVANLGDSRAVLCTRDDQDELVAEQLTVDLKPNLPGEAERIRSCQGRVMAMEGESNVYRVWMPDEDTPGLAMARAFGDFCLKDFGVISTPEVTYRKITDKDEFVVLATDGVWDVLSNHDVVRIVASARKRATAARLLVDIAARVWRYKYPRAKMDDCAVVCLFLKRPRPLLTKSLSEVTELSLNYSALGPENIAPSAKSDDGLDTVLNLEVNKDKDMPANDQIPPAPNNDEVLIDDPDSARRGGARIRSRRQNTRNVETIEE</sequence>
<dbReference type="PANTHER" id="PTHR47992">
    <property type="entry name" value="PROTEIN PHOSPHATASE"/>
    <property type="match status" value="1"/>
</dbReference>
<dbReference type="CDD" id="cd00143">
    <property type="entry name" value="PP2Cc"/>
    <property type="match status" value="1"/>
</dbReference>
<dbReference type="InterPro" id="IPR015655">
    <property type="entry name" value="PP2C"/>
</dbReference>
<name>A0AAV1CRS9_OLDCO</name>
<dbReference type="AlphaFoldDB" id="A0AAV1CRS9"/>
<feature type="region of interest" description="Disordered" evidence="1">
    <location>
        <begin position="416"/>
        <end position="465"/>
    </location>
</feature>
<evidence type="ECO:0000313" key="4">
    <source>
        <dbReference type="Proteomes" id="UP001161247"/>
    </source>
</evidence>
<feature type="compositionally biased region" description="Basic residues" evidence="1">
    <location>
        <begin position="446"/>
        <end position="456"/>
    </location>
</feature>
<dbReference type="SUPFAM" id="SSF81606">
    <property type="entry name" value="PP2C-like"/>
    <property type="match status" value="1"/>
</dbReference>
<feature type="domain" description="PPM-type phosphatase" evidence="2">
    <location>
        <begin position="60"/>
        <end position="367"/>
    </location>
</feature>
<organism evidence="3 4">
    <name type="scientific">Oldenlandia corymbosa var. corymbosa</name>
    <dbReference type="NCBI Taxonomy" id="529605"/>
    <lineage>
        <taxon>Eukaryota</taxon>
        <taxon>Viridiplantae</taxon>
        <taxon>Streptophyta</taxon>
        <taxon>Embryophyta</taxon>
        <taxon>Tracheophyta</taxon>
        <taxon>Spermatophyta</taxon>
        <taxon>Magnoliopsida</taxon>
        <taxon>eudicotyledons</taxon>
        <taxon>Gunneridae</taxon>
        <taxon>Pentapetalae</taxon>
        <taxon>asterids</taxon>
        <taxon>lamiids</taxon>
        <taxon>Gentianales</taxon>
        <taxon>Rubiaceae</taxon>
        <taxon>Rubioideae</taxon>
        <taxon>Spermacoceae</taxon>
        <taxon>Hedyotis-Oldenlandia complex</taxon>
        <taxon>Oldenlandia</taxon>
    </lineage>
</organism>
<dbReference type="EMBL" id="OX459120">
    <property type="protein sequence ID" value="CAI9097212.1"/>
    <property type="molecule type" value="Genomic_DNA"/>
</dbReference>
<keyword evidence="4" id="KW-1185">Reference proteome</keyword>
<dbReference type="InterPro" id="IPR001932">
    <property type="entry name" value="PPM-type_phosphatase-like_dom"/>
</dbReference>
<feature type="compositionally biased region" description="Polar residues" evidence="1">
    <location>
        <begin position="121"/>
        <end position="134"/>
    </location>
</feature>
<dbReference type="InterPro" id="IPR036457">
    <property type="entry name" value="PPM-type-like_dom_sf"/>
</dbReference>
<accession>A0AAV1CRS9</accession>
<proteinExistence type="predicted"/>
<dbReference type="Gene3D" id="3.60.40.10">
    <property type="entry name" value="PPM-type phosphatase domain"/>
    <property type="match status" value="1"/>
</dbReference>
<gene>
    <name evidence="3" type="ORF">OLC1_LOCUS7766</name>
</gene>
<dbReference type="Proteomes" id="UP001161247">
    <property type="component" value="Chromosome 3"/>
</dbReference>
<dbReference type="GO" id="GO:0004722">
    <property type="term" value="F:protein serine/threonine phosphatase activity"/>
    <property type="evidence" value="ECO:0007669"/>
    <property type="project" value="InterPro"/>
</dbReference>
<protein>
    <submittedName>
        <fullName evidence="3">OLC1v1033585C1</fullName>
    </submittedName>
</protein>
<dbReference type="SMART" id="SM00332">
    <property type="entry name" value="PP2Cc"/>
    <property type="match status" value="1"/>
</dbReference>
<evidence type="ECO:0000256" key="1">
    <source>
        <dbReference type="SAM" id="MobiDB-lite"/>
    </source>
</evidence>
<dbReference type="Pfam" id="PF00481">
    <property type="entry name" value="PP2C"/>
    <property type="match status" value="1"/>
</dbReference>
<feature type="region of interest" description="Disordered" evidence="1">
    <location>
        <begin position="121"/>
        <end position="157"/>
    </location>
</feature>
<reference evidence="3" key="1">
    <citation type="submission" date="2023-03" db="EMBL/GenBank/DDBJ databases">
        <authorList>
            <person name="Julca I."/>
        </authorList>
    </citation>
    <scope>NUCLEOTIDE SEQUENCE</scope>
</reference>